<protein>
    <submittedName>
        <fullName evidence="6">Ubiquitinyl hydrolase 1</fullName>
    </submittedName>
</protein>
<dbReference type="GO" id="GO:0006508">
    <property type="term" value="P:proteolysis"/>
    <property type="evidence" value="ECO:0007669"/>
    <property type="project" value="UniProtKB-KW"/>
</dbReference>
<dbReference type="WBParaSite" id="ALUE_0002116201-mRNA-1">
    <property type="protein sequence ID" value="ALUE_0002116201-mRNA-1"/>
    <property type="gene ID" value="ALUE_0002116201"/>
</dbReference>
<proteinExistence type="predicted"/>
<evidence type="ECO:0000256" key="1">
    <source>
        <dbReference type="ARBA" id="ARBA00022670"/>
    </source>
</evidence>
<keyword evidence="5" id="KW-1185">Reference proteome</keyword>
<dbReference type="GO" id="GO:0008233">
    <property type="term" value="F:peptidase activity"/>
    <property type="evidence" value="ECO:0007669"/>
    <property type="project" value="UniProtKB-KW"/>
</dbReference>
<dbReference type="InterPro" id="IPR056850">
    <property type="entry name" value="ARM_UBP34_24_USP9X_Y"/>
</dbReference>
<keyword evidence="3" id="KW-0378">Hydrolase</keyword>
<accession>A0A0M3IQY4</accession>
<reference evidence="6" key="1">
    <citation type="submission" date="2017-02" db="UniProtKB">
        <authorList>
            <consortium name="WormBaseParasite"/>
        </authorList>
    </citation>
    <scope>IDENTIFICATION</scope>
</reference>
<sequence>MTSMGTTESVSDVELSTSAPLPILSPSSSLPRIARPTVFSVKPSPSRQVDVSTASKTENCIDFDAYEDLPSPMLAKLLEQLNRQRWVVPVLPDQELEVLMEIGIRLIRKGLDGKARYFDSFLEKGLVVAYDKLMHDEAMKEWKPDIHRFIWHSVLRYFVMFTEKLRQTLHPEEIHDAYWTILWQTMNCHNRLVPVIFGGFMVEWPENFPYSHAILSLQRVNNFQVWLLLLLNRFGRLDGFELIKAFLKENVNEETNAAQLIEWMRPVASCAQVLKPELISDVFHHTITIALDRLRKLSNSDLKCEQVKGDLRESLMIELPRVIEALVVPNPTLLPIGKEMFFFVLRYILRVLQVAPFAGRIAALEELQAILLNVTQVCSLTHLCSIIPIGEIAEWLRKQSTIEILFRDNLHHPAFCERLERVVRVLLEKNAIIPDELDIMWDAQKEKHDAVQRNFHDLIAKLASAFNNQLQERLFARMKAVYTMCYAHFFGRGGVERDGKFI</sequence>
<evidence type="ECO:0000256" key="3">
    <source>
        <dbReference type="ARBA" id="ARBA00022801"/>
    </source>
</evidence>
<evidence type="ECO:0000259" key="4">
    <source>
        <dbReference type="Pfam" id="PF25010"/>
    </source>
</evidence>
<dbReference type="AlphaFoldDB" id="A0A0M3IQY4"/>
<keyword evidence="2" id="KW-0833">Ubl conjugation pathway</keyword>
<evidence type="ECO:0000313" key="5">
    <source>
        <dbReference type="Proteomes" id="UP000036681"/>
    </source>
</evidence>
<dbReference type="Pfam" id="PF25010">
    <property type="entry name" value="ARM_UBP24_USP9X-Y"/>
    <property type="match status" value="1"/>
</dbReference>
<evidence type="ECO:0000313" key="6">
    <source>
        <dbReference type="WBParaSite" id="ALUE_0002116201-mRNA-1"/>
    </source>
</evidence>
<organism evidence="5 6">
    <name type="scientific">Ascaris lumbricoides</name>
    <name type="common">Giant roundworm</name>
    <dbReference type="NCBI Taxonomy" id="6252"/>
    <lineage>
        <taxon>Eukaryota</taxon>
        <taxon>Metazoa</taxon>
        <taxon>Ecdysozoa</taxon>
        <taxon>Nematoda</taxon>
        <taxon>Chromadorea</taxon>
        <taxon>Rhabditida</taxon>
        <taxon>Spirurina</taxon>
        <taxon>Ascaridomorpha</taxon>
        <taxon>Ascaridoidea</taxon>
        <taxon>Ascarididae</taxon>
        <taxon>Ascaris</taxon>
    </lineage>
</organism>
<feature type="domain" description="UBP34/UBP24/USP9X/USP9Y-like ARM repeat region" evidence="4">
    <location>
        <begin position="338"/>
        <end position="482"/>
    </location>
</feature>
<keyword evidence="1" id="KW-0645">Protease</keyword>
<name>A0A0M3IQY4_ASCLU</name>
<dbReference type="Proteomes" id="UP000036681">
    <property type="component" value="Unplaced"/>
</dbReference>
<evidence type="ECO:0000256" key="2">
    <source>
        <dbReference type="ARBA" id="ARBA00022786"/>
    </source>
</evidence>